<sequence>MENIEEKNLPISEQQSEASDELNTEELEAVAGGGNPIVEGVRDAAQGLSDGLSGENSGESNLNYLGGNIVGKAVDTVGGLISGK</sequence>
<proteinExistence type="predicted"/>
<keyword evidence="3" id="KW-1185">Reference proteome</keyword>
<evidence type="ECO:0000313" key="2">
    <source>
        <dbReference type="EMBL" id="BDI19757.1"/>
    </source>
</evidence>
<dbReference type="RefSeq" id="WP_251957318.1">
    <property type="nucleotide sequence ID" value="NZ_AP025732.1"/>
</dbReference>
<dbReference type="Proteomes" id="UP001055453">
    <property type="component" value="Chromosome"/>
</dbReference>
<protein>
    <recommendedName>
        <fullName evidence="4">Bacteriocin</fullName>
    </recommendedName>
</protein>
<evidence type="ECO:0000313" key="3">
    <source>
        <dbReference type="Proteomes" id="UP001055453"/>
    </source>
</evidence>
<accession>A0ABN6QCT2</accession>
<evidence type="ECO:0008006" key="4">
    <source>
        <dbReference type="Google" id="ProtNLM"/>
    </source>
</evidence>
<organism evidence="2 3">
    <name type="scientific">Nostoc cf. commune SO-36</name>
    <dbReference type="NCBI Taxonomy" id="449208"/>
    <lineage>
        <taxon>Bacteria</taxon>
        <taxon>Bacillati</taxon>
        <taxon>Cyanobacteriota</taxon>
        <taxon>Cyanophyceae</taxon>
        <taxon>Nostocales</taxon>
        <taxon>Nostocaceae</taxon>
        <taxon>Nostoc</taxon>
    </lineage>
</organism>
<reference evidence="2" key="1">
    <citation type="submission" date="2022-04" db="EMBL/GenBank/DDBJ databases">
        <title>Complete genome sequence of a cyanobacterium, Nostoc sp. SO-36, isolated in Antarctica.</title>
        <authorList>
            <person name="Kanesaki Y."/>
            <person name="Effendi D."/>
            <person name="Sakamoto T."/>
            <person name="Ohtani S."/>
            <person name="Awai K."/>
        </authorList>
    </citation>
    <scope>NUCLEOTIDE SEQUENCE</scope>
    <source>
        <strain evidence="2">SO-36</strain>
    </source>
</reference>
<evidence type="ECO:0000256" key="1">
    <source>
        <dbReference type="SAM" id="MobiDB-lite"/>
    </source>
</evidence>
<feature type="region of interest" description="Disordered" evidence="1">
    <location>
        <begin position="1"/>
        <end position="23"/>
    </location>
</feature>
<name>A0ABN6QCT2_NOSCO</name>
<gene>
    <name evidence="2" type="ORF">ANSO36C_55590</name>
</gene>
<dbReference type="EMBL" id="AP025732">
    <property type="protein sequence ID" value="BDI19757.1"/>
    <property type="molecule type" value="Genomic_DNA"/>
</dbReference>